<keyword evidence="5 6" id="KW-0663">Pyridoxal phosphate</keyword>
<evidence type="ECO:0000313" key="9">
    <source>
        <dbReference type="Proteomes" id="UP000032266"/>
    </source>
</evidence>
<comment type="pathway">
    <text evidence="7">Amine and polyamine biosynthesis; ectoine biosynthesis; L-ectoine from L-aspartate 4-semialdehyde: step 1/3.</text>
</comment>
<evidence type="ECO:0000313" key="8">
    <source>
        <dbReference type="EMBL" id="AJQ95388.1"/>
    </source>
</evidence>
<protein>
    <recommendedName>
        <fullName evidence="7">Diaminobutyrate--2-oxoglutarate transaminase</fullName>
        <ecNumber evidence="7">2.6.1.76</ecNumber>
    </recommendedName>
    <alternativeName>
        <fullName evidence="7">DABA aminotransferase</fullName>
    </alternativeName>
</protein>
<dbReference type="InterPro" id="IPR012773">
    <property type="entry name" value="Ectoine_EctB"/>
</dbReference>
<evidence type="ECO:0000256" key="2">
    <source>
        <dbReference type="ARBA" id="ARBA00008954"/>
    </source>
</evidence>
<evidence type="ECO:0000256" key="3">
    <source>
        <dbReference type="ARBA" id="ARBA00022576"/>
    </source>
</evidence>
<dbReference type="GO" id="GO:0045303">
    <property type="term" value="F:diaminobutyrate-2-oxoglutarate transaminase activity"/>
    <property type="evidence" value="ECO:0007669"/>
    <property type="project" value="UniProtKB-EC"/>
</dbReference>
<name>A0A0C5VPP9_9GAMM</name>
<dbReference type="InterPro" id="IPR015422">
    <property type="entry name" value="PyrdxlP-dep_Trfase_small"/>
</dbReference>
<evidence type="ECO:0000256" key="5">
    <source>
        <dbReference type="ARBA" id="ARBA00022898"/>
    </source>
</evidence>
<dbReference type="PROSITE" id="PS00600">
    <property type="entry name" value="AA_TRANSFER_CLASS_3"/>
    <property type="match status" value="1"/>
</dbReference>
<keyword evidence="4 7" id="KW-0808">Transferase</keyword>
<dbReference type="NCBIfam" id="TIGR02407">
    <property type="entry name" value="ectoine_ectB"/>
    <property type="match status" value="1"/>
</dbReference>
<evidence type="ECO:0000256" key="4">
    <source>
        <dbReference type="ARBA" id="ARBA00022679"/>
    </source>
</evidence>
<dbReference type="InterPro" id="IPR004637">
    <property type="entry name" value="Dat"/>
</dbReference>
<comment type="similarity">
    <text evidence="2 6">Belongs to the class-III pyridoxal-phosphate-dependent aminotransferase family.</text>
</comment>
<dbReference type="Pfam" id="PF00202">
    <property type="entry name" value="Aminotran_3"/>
    <property type="match status" value="1"/>
</dbReference>
<evidence type="ECO:0000256" key="6">
    <source>
        <dbReference type="RuleBase" id="RU003560"/>
    </source>
</evidence>
<dbReference type="PANTHER" id="PTHR43552:SF2">
    <property type="entry name" value="DIAMINOBUTYRATE--2-OXOGLUTARATE TRANSAMINASE"/>
    <property type="match status" value="1"/>
</dbReference>
<dbReference type="Gene3D" id="3.90.1150.10">
    <property type="entry name" value="Aspartate Aminotransferase, domain 1"/>
    <property type="match status" value="1"/>
</dbReference>
<dbReference type="SUPFAM" id="SSF53383">
    <property type="entry name" value="PLP-dependent transferases"/>
    <property type="match status" value="1"/>
</dbReference>
<comment type="function">
    <text evidence="7">Catalyzes reversively the conversion of L-aspartate beta-semialdehyde (ASA) to L-2,4-diaminobutyrate (DABA) by transamination with L-glutamate.</text>
</comment>
<dbReference type="PATRIC" id="fig|1445510.3.peg.3313"/>
<dbReference type="PANTHER" id="PTHR43552">
    <property type="entry name" value="DIAMINOBUTYRATE--2-OXOGLUTARATE AMINOTRANSFERASE"/>
    <property type="match status" value="1"/>
</dbReference>
<dbReference type="Proteomes" id="UP000032266">
    <property type="component" value="Chromosome"/>
</dbReference>
<proteinExistence type="inferred from homology"/>
<dbReference type="InterPro" id="IPR005814">
    <property type="entry name" value="Aminotrans_3"/>
</dbReference>
<dbReference type="EC" id="2.6.1.76" evidence="7"/>
<gene>
    <name evidence="8" type="ORF">YC6258_03352</name>
</gene>
<keyword evidence="9" id="KW-1185">Reference proteome</keyword>
<dbReference type="CDD" id="cd00610">
    <property type="entry name" value="OAT_like"/>
    <property type="match status" value="1"/>
</dbReference>
<dbReference type="KEGG" id="gsn:YC6258_03352"/>
<dbReference type="InterPro" id="IPR015424">
    <property type="entry name" value="PyrdxlP-dep_Trfase"/>
</dbReference>
<dbReference type="InterPro" id="IPR049704">
    <property type="entry name" value="Aminotrans_3_PPA_site"/>
</dbReference>
<evidence type="ECO:0000256" key="1">
    <source>
        <dbReference type="ARBA" id="ARBA00001933"/>
    </source>
</evidence>
<comment type="catalytic activity">
    <reaction evidence="7">
        <text>L-2,4-diaminobutanoate + 2-oxoglutarate = L-aspartate 4-semialdehyde + L-glutamate</text>
        <dbReference type="Rhea" id="RHEA:11160"/>
        <dbReference type="ChEBI" id="CHEBI:16810"/>
        <dbReference type="ChEBI" id="CHEBI:29985"/>
        <dbReference type="ChEBI" id="CHEBI:58761"/>
        <dbReference type="ChEBI" id="CHEBI:537519"/>
        <dbReference type="EC" id="2.6.1.76"/>
    </reaction>
</comment>
<dbReference type="PIRSF" id="PIRSF000521">
    <property type="entry name" value="Transaminase_4ab_Lys_Orn"/>
    <property type="match status" value="1"/>
</dbReference>
<dbReference type="AlphaFoldDB" id="A0A0C5VPP9"/>
<evidence type="ECO:0000256" key="7">
    <source>
        <dbReference type="RuleBase" id="RU365034"/>
    </source>
</evidence>
<keyword evidence="3 7" id="KW-0032">Aminotransferase</keyword>
<organism evidence="8 9">
    <name type="scientific">Gynuella sunshinyii YC6258</name>
    <dbReference type="NCBI Taxonomy" id="1445510"/>
    <lineage>
        <taxon>Bacteria</taxon>
        <taxon>Pseudomonadati</taxon>
        <taxon>Pseudomonadota</taxon>
        <taxon>Gammaproteobacteria</taxon>
        <taxon>Oceanospirillales</taxon>
        <taxon>Saccharospirillaceae</taxon>
        <taxon>Gynuella</taxon>
    </lineage>
</organism>
<dbReference type="InterPro" id="IPR015421">
    <property type="entry name" value="PyrdxlP-dep_Trfase_major"/>
</dbReference>
<dbReference type="NCBIfam" id="NF006733">
    <property type="entry name" value="PRK09264.1"/>
    <property type="match status" value="1"/>
</dbReference>
<dbReference type="STRING" id="1445510.YC6258_03352"/>
<sequence length="447" mass="49641">MLKKGCFYLNENIYFKGINDGEDIMNTSNLSIFEEYESEVRSYCRSFPVVLTRARGSFVFDRNGNRYIDFFCGAGAINYGHNNEAVKAALLEYIENDGILMSLDFHSDAKERFIQTFQEKILKPRGLSYKMQFTSPSGTSVVESAVKLARKYTGRQNVVAFTNAFHGMSATSLSLTGSKHHRQEVSHGAVTRLPFDGYLGADFDYIGYYRKLLEDQSSGVDLPAAIILETLQGEGGLNQASVSWLRGIRQLCNDFDIKLIVDDIQTGCGRTGRFFSFEYAEIVPDMVCLSKSIGAIGLPCAVLLFSPEIDVWQKGEDNGTFRGNNLAFVAADKMIQLYWSDLEFERILEQRSALLRVFCEEMQSLFSDRIASVKGAGLMQGLEFFSEQDTAAVAKACISAGLIIETCGSRDQTLKLMPALTIDEATLKQGMAIIKNALAYCLNSITG</sequence>
<dbReference type="UniPathway" id="UPA00067">
    <property type="reaction ID" value="UER00121"/>
</dbReference>
<accession>A0A0C5VPP9</accession>
<dbReference type="EMBL" id="CP007142">
    <property type="protein sequence ID" value="AJQ95388.1"/>
    <property type="molecule type" value="Genomic_DNA"/>
</dbReference>
<dbReference type="HOGENOM" id="CLU_016922_10_0_6"/>
<comment type="cofactor">
    <cofactor evidence="1 7">
        <name>pyridoxal 5'-phosphate</name>
        <dbReference type="ChEBI" id="CHEBI:597326"/>
    </cofactor>
</comment>
<reference evidence="8 9" key="1">
    <citation type="submission" date="2014-01" db="EMBL/GenBank/DDBJ databases">
        <title>Full genme sequencing of cellulolytic bacterium Gynuella sunshinyii YC6258T gen. nov., sp. nov.</title>
        <authorList>
            <person name="Khan H."/>
            <person name="Chung E.J."/>
            <person name="Chung Y.R."/>
        </authorList>
    </citation>
    <scope>NUCLEOTIDE SEQUENCE [LARGE SCALE GENOMIC DNA]</scope>
    <source>
        <strain evidence="8 9">YC6258</strain>
    </source>
</reference>
<dbReference type="GO" id="GO:0019491">
    <property type="term" value="P:ectoine biosynthetic process"/>
    <property type="evidence" value="ECO:0007669"/>
    <property type="project" value="UniProtKB-UniPathway"/>
</dbReference>
<dbReference type="GO" id="GO:0047307">
    <property type="term" value="F:diaminobutyrate-pyruvate transaminase activity"/>
    <property type="evidence" value="ECO:0007669"/>
    <property type="project" value="InterPro"/>
</dbReference>
<dbReference type="GO" id="GO:0030170">
    <property type="term" value="F:pyridoxal phosphate binding"/>
    <property type="evidence" value="ECO:0007669"/>
    <property type="project" value="InterPro"/>
</dbReference>
<dbReference type="NCBIfam" id="TIGR00709">
    <property type="entry name" value="dat"/>
    <property type="match status" value="1"/>
</dbReference>
<dbReference type="Gene3D" id="3.40.640.10">
    <property type="entry name" value="Type I PLP-dependent aspartate aminotransferase-like (Major domain)"/>
    <property type="match status" value="1"/>
</dbReference>